<dbReference type="InterPro" id="IPR014030">
    <property type="entry name" value="Ketoacyl_synth_N"/>
</dbReference>
<dbReference type="SMART" id="SM00822">
    <property type="entry name" value="PKS_KR"/>
    <property type="match status" value="4"/>
</dbReference>
<dbReference type="PANTHER" id="PTHR43775">
    <property type="entry name" value="FATTY ACID SYNTHASE"/>
    <property type="match status" value="1"/>
</dbReference>
<keyword evidence="11" id="KW-1185">Reference proteome</keyword>
<feature type="compositionally biased region" description="Basic and acidic residues" evidence="6">
    <location>
        <begin position="1"/>
        <end position="11"/>
    </location>
</feature>
<dbReference type="InterPro" id="IPR014031">
    <property type="entry name" value="Ketoacyl_synth_C"/>
</dbReference>
<evidence type="ECO:0000259" key="7">
    <source>
        <dbReference type="PROSITE" id="PS50075"/>
    </source>
</evidence>
<dbReference type="Gene3D" id="3.40.47.10">
    <property type="match status" value="6"/>
</dbReference>
<evidence type="ECO:0000259" key="8">
    <source>
        <dbReference type="PROSITE" id="PS52004"/>
    </source>
</evidence>
<feature type="domain" description="Carrier" evidence="7">
    <location>
        <begin position="341"/>
        <end position="417"/>
    </location>
</feature>
<feature type="domain" description="Carrier" evidence="7">
    <location>
        <begin position="3105"/>
        <end position="3188"/>
    </location>
</feature>
<dbReference type="SUPFAM" id="SSF47336">
    <property type="entry name" value="ACP-like"/>
    <property type="match status" value="5"/>
</dbReference>
<dbReference type="InterPro" id="IPR042104">
    <property type="entry name" value="PKS_dehydratase_sf"/>
</dbReference>
<evidence type="ECO:0000313" key="10">
    <source>
        <dbReference type="EMBL" id="CAK9072556.1"/>
    </source>
</evidence>
<dbReference type="Gene3D" id="3.40.630.30">
    <property type="match status" value="1"/>
</dbReference>
<dbReference type="PROSITE" id="PS50075">
    <property type="entry name" value="CARRIER"/>
    <property type="match status" value="5"/>
</dbReference>
<keyword evidence="2" id="KW-0597">Phosphoprotein</keyword>
<dbReference type="InterPro" id="IPR029063">
    <property type="entry name" value="SAM-dependent_MTases_sf"/>
</dbReference>
<dbReference type="Gene3D" id="3.40.50.720">
    <property type="entry name" value="NAD(P)-binding Rossmann-like Domain"/>
    <property type="match status" value="4"/>
</dbReference>
<dbReference type="InterPro" id="IPR020841">
    <property type="entry name" value="PKS_Beta-ketoAc_synthase_dom"/>
</dbReference>
<dbReference type="InterPro" id="IPR016039">
    <property type="entry name" value="Thiolase-like"/>
</dbReference>
<dbReference type="InterPro" id="IPR018201">
    <property type="entry name" value="Ketoacyl_synth_AS"/>
</dbReference>
<reference evidence="10 11" key="1">
    <citation type="submission" date="2024-02" db="EMBL/GenBank/DDBJ databases">
        <authorList>
            <person name="Chen Y."/>
            <person name="Shah S."/>
            <person name="Dougan E. K."/>
            <person name="Thang M."/>
            <person name="Chan C."/>
        </authorList>
    </citation>
    <scope>NUCLEOTIDE SEQUENCE [LARGE SCALE GENOMIC DNA]</scope>
</reference>
<evidence type="ECO:0000256" key="4">
    <source>
        <dbReference type="ARBA" id="ARBA00023268"/>
    </source>
</evidence>
<dbReference type="InterPro" id="IPR020806">
    <property type="entry name" value="PKS_PP-bd"/>
</dbReference>
<keyword evidence="3" id="KW-0808">Transferase</keyword>
<feature type="domain" description="Carrier" evidence="7">
    <location>
        <begin position="1542"/>
        <end position="1618"/>
    </location>
</feature>
<dbReference type="PROSITE" id="PS00606">
    <property type="entry name" value="KS3_1"/>
    <property type="match status" value="2"/>
</dbReference>
<dbReference type="CDD" id="cd00833">
    <property type="entry name" value="PKS"/>
    <property type="match status" value="2"/>
</dbReference>
<dbReference type="Pfam" id="PF16197">
    <property type="entry name" value="KAsynt_C_assoc"/>
    <property type="match status" value="1"/>
</dbReference>
<dbReference type="Gene3D" id="3.10.129.110">
    <property type="entry name" value="Polyketide synthase dehydratase"/>
    <property type="match status" value="2"/>
</dbReference>
<feature type="domain" description="PKS/mFAS DH" evidence="9">
    <location>
        <begin position="901"/>
        <end position="1170"/>
    </location>
</feature>
<feature type="active site" description="Proton acceptor; for dehydratase activity" evidence="5">
    <location>
        <position position="2499"/>
    </location>
</feature>
<dbReference type="InterPro" id="IPR029058">
    <property type="entry name" value="AB_hydrolase_fold"/>
</dbReference>
<dbReference type="Gene3D" id="3.40.50.150">
    <property type="entry name" value="Vaccinia Virus protein VP39"/>
    <property type="match status" value="1"/>
</dbReference>
<feature type="domain" description="Ketosynthase family 3 (KS3)" evidence="8">
    <location>
        <begin position="459"/>
        <end position="889"/>
    </location>
</feature>
<evidence type="ECO:0000313" key="11">
    <source>
        <dbReference type="Proteomes" id="UP001642464"/>
    </source>
</evidence>
<dbReference type="Pfam" id="PF00550">
    <property type="entry name" value="PP-binding"/>
    <property type="match status" value="4"/>
</dbReference>
<dbReference type="SUPFAM" id="SSF53335">
    <property type="entry name" value="S-adenosyl-L-methionine-dependent methyltransferases"/>
    <property type="match status" value="1"/>
</dbReference>
<dbReference type="Pfam" id="PF00109">
    <property type="entry name" value="ketoacyl-synt"/>
    <property type="match status" value="4"/>
</dbReference>
<feature type="region of interest" description="Disordered" evidence="6">
    <location>
        <begin position="76"/>
        <end position="100"/>
    </location>
</feature>
<dbReference type="SUPFAM" id="SSF51735">
    <property type="entry name" value="NAD(P)-binding Rossmann-fold domains"/>
    <property type="match status" value="5"/>
</dbReference>
<dbReference type="InterPro" id="IPR013217">
    <property type="entry name" value="Methyltransf_12"/>
</dbReference>
<dbReference type="InterPro" id="IPR001031">
    <property type="entry name" value="Thioesterase"/>
</dbReference>
<feature type="region of interest" description="C-terminal hotdog fold" evidence="5">
    <location>
        <begin position="2595"/>
        <end position="2737"/>
    </location>
</feature>
<feature type="region of interest" description="N-terminal hotdog fold" evidence="5">
    <location>
        <begin position="2461"/>
        <end position="2582"/>
    </location>
</feature>
<dbReference type="SUPFAM" id="SSF53901">
    <property type="entry name" value="Thiolase-like"/>
    <property type="match status" value="4"/>
</dbReference>
<evidence type="ECO:0000259" key="9">
    <source>
        <dbReference type="PROSITE" id="PS52019"/>
    </source>
</evidence>
<dbReference type="InterPro" id="IPR049900">
    <property type="entry name" value="PKS_mFAS_DH"/>
</dbReference>
<dbReference type="CDD" id="cd02440">
    <property type="entry name" value="AdoMet_MTases"/>
    <property type="match status" value="1"/>
</dbReference>
<dbReference type="Pfam" id="PF00975">
    <property type="entry name" value="Thioesterase"/>
    <property type="match status" value="1"/>
</dbReference>
<feature type="region of interest" description="N-terminal hotdog fold" evidence="5">
    <location>
        <begin position="901"/>
        <end position="1022"/>
    </location>
</feature>
<proteinExistence type="predicted"/>
<dbReference type="EMBL" id="CAXAMM010034247">
    <property type="protein sequence ID" value="CAK9072556.1"/>
    <property type="molecule type" value="Genomic_DNA"/>
</dbReference>
<dbReference type="Gene3D" id="3.40.50.1820">
    <property type="entry name" value="alpha/beta hydrolase"/>
    <property type="match status" value="1"/>
</dbReference>
<dbReference type="SMART" id="SM00823">
    <property type="entry name" value="PKS_PP"/>
    <property type="match status" value="5"/>
</dbReference>
<evidence type="ECO:0000256" key="1">
    <source>
        <dbReference type="ARBA" id="ARBA00022450"/>
    </source>
</evidence>
<dbReference type="InterPro" id="IPR050091">
    <property type="entry name" value="PKS_NRPS_Biosynth_Enz"/>
</dbReference>
<sequence length="5019" mass="540705">MLNEKDGRVPRCEGTATGSKVTPVCGSGSPQVGRDEAFDEARIGGQVWRKLASQRSGCSRGGDKARTSVLACGRSRVDEREAGHASGLKERKERGRMGEEEENAKLEVRLARFGDQEGLVRLEEWMNATYRVGEQGVSHRLERSTETGGRACGALVMVEKSNSVVCGVLYFVVGWEPASYAEIFDESPDPDGDTAFWVHLIVAPQQRVSVSWFHSRARAYFAAEHPSVKKIKALTHCSAFADDDHGATQGMSEYVANATTTDRNLYFHSSRGAVFRGLVTAYNPRDVANNGCAVVMEYTNNTTNGSDRSRFASTESDITLTSVDDMEEAHPFSDIEGPKPEVPAERLQELVAQVLGQPVGDDKDAAHLPWFELGFDSITLMELHAVLETELAQKLNVAFLFQINTLGKLVAYFAPRANAQTVPRVELHAGDESAQASDQGGQDDEEEEAKSTSSAGVERESVVVYGVGLRFPNAIDKQDQGDIESLDDFWHALQEDDCKLHSYHTLGNRNRFDVTSFSKLISDEQARSIPLMQRLAMETALQAFQDGPPGYVESIGRNVGVFVGAWDQPGLGEREDVEEDDDEAPFADDTSNHHAGVHMQQGPKASVHAIAGFSGSILANRISFLFDLRGPSVVVDTACSSSLVAVDMARNAIMQGQCKAAIVIGVNVVDPTKTSLLKQASFLSPSGACFAFDERADGYVRSEGCGALLLGQSQAGITSLFGRARIKGSAVNQDGQTVNLHAPNPESQARLVTQALRSARITPDDISFVQTHGTGTKLGDPIEAYGLQQVFGANKRQEPVFLAAVKAQFGHMEGAAGMIGLIAAIASLQQRLLPGNKRLGAPNQAIPFHQYDLELVGKESVSLPRDTTIHAGISSFGFGGTNAHVVLASLPWVRDSFAQRQKISWVQRSIDIPFQPFLQQRAVIVEMQASTNKVLQHHRVANTPVVPGAFLVAMVSQFHQVEMLADVRFLAMLPLPSTTSFKLEDRLRSSFAVLSKSGNPACTVGQTASQASSDLRQAKFPEVDADDSSACLLFSSAEGLYGSIGNRYQPIFQAIQAVWTTQQGVLLGRIELPNETTSQTDLVSLAVLIDAAAHVCFAALPLRLRLEPVYASGYDKLFIQKDINTSAAAWCKAQQTGENTFNWVILDNDNQVLLHAQAFSFGFFSSRGRALAFHDVWEAPDPTASRLSIDEADAVLDFATVEALHATIKASPPQAGERVLVVAHSPGHRGYLRSLAKEYQQTHFHLIPQGATHWFAGEPELDARGLVRRIKPFSESLLESKTAGETFHKLKDSAAYLITGGAGALGSRVAQAILDRKPGAVVVLVGRSAGPPHQDLSNGTHYFACDVSDRSAVQKLRGDLETLNLVVSGIFHCAGVLDNATIPNLHGDFGKVFKPKIVAAKVLDGVFSGLDFFTLFSSVTAGFGASGQANYAAANAELDAFASHRSSTGRQTLCVRWGPWADVGMAGTFAHRWERMGFSPLDPDLAVEALFSVAVSQALEEDPVLTIANIDASYMPDDAYVAHLRNATVQQVQDPLSVGASHSARDMLLAVARDIAGDAVKHLTPDTPWREAGFDSLSMVEFRNLVQDKLGNKVVLQETVLFDYPTPRELAAFIEAKTHNAGMTDASAEEQNLPVAESRTIAVTGTACRLPGGVTNPDEFWELLCSGKDAISSVPPNVHLGAKVNPKVEAVWAPWMQFPSTHDETVLSPDALVGISGFGFGGTNAHVIVGPGRSAAAQWDASGAVGLHASNSAEIIGWRASLEQPLTYQVDFVPVSSGDFKSSRRHNVETTEAVAAIVLGLTANDSQVDLTFVTRNCRVSPSAAAIWGMVRSIRLERPAWTLRLHDIEVVPESEQRQATFPASDQELEILQDAQGNLSAPRVAPSRCLEPYVTLRAFRDKDAQIILTGGSGGIAQAVCQGLLDAGFGNILMLSRSGNLPSQLSEDARVSSLSCDVTQRAQVERVASAVTASNVTILHAAGILNERSIDEFSVEWVQQHMEVKVSGARHFLDAFPKASFVAFSSSSALFGMKQGAAYAAANAALDALMQSKRREQGSDARCLSILWDIWAETGMAHDRNMASTERGLSTDHATQLLIGALDSPLPLPASVLAIRADWSRLQRSMPAHVSLLAEVAGTTSAVAAVTPPPPSAAFGTSSTDDVQSLAIRLQTAPLETVEDWLVAQAVRFVDMKSLSSETPWQQSGFDSLSMTEFISQCNAMLGLDSDQGLGDTAMFDHPTPVKLAQFLQAELSEMELSSSVSKNEPVTEEFKPSPTRDVAVVGMAFRFPGSANNHCAKGLWDFLCGGGDAMQDAPPGSRFEFPQDSSAYVRRGGFLHEDFFTATMTSDRFKMSDAETKAIDPHQRLALQIAAEALDQSQDADLSTVGVFVAAQNTEHATLQSKNPATAYSRLKSKCGFVFPRDAPIPLREIDGPLHAGVSSFGFGGTNGHVILASAPPNRRANHSLHSGQVTVQDAFTVTKVDDSTWVHTLPKSTFDVICNHRVGPLPVLPATTYIELINPRVDMKDVAAYELHDLKFSQMLFLNPSAQELQLSVEITPSNQVTIADREGKTLATMSLTQSVPAIEPVDLGALQAECLEELVAGPALYDNIANHYRGPFQGLTSARTNSSGSILLGQVSLSPGVTSKAQPSVWLDVASHVALAALPAEERRRPVFAEAVKSYYSASSAVKQLASSAGSVWTVVKRKGGNVFDMTICDAKGAVLAQVNEFSFGFFQPKHAETKQRKVLLSRDVAVPLRGDQDRVGDPRGFSGDILDEENCKSLHRAVKQILPLRGPLRVILRTPDQRGYLACLKREFPNVSILGLDISCADLAGSELPELTGVLSRSGGNLCITERQEIVSQASTSRIIHVEDGGLYVVTGGRGALGQHIANALMERGAGSVLLLGRSALQQESIGNRITYFKCDITQVAEVRRVLAPHLTDIKGVFHCAGVLSDGTVGTLTEESFDRVFAPKLGGAHALWQVLGQSNTLKFLALFSSIASSIGSSGQANYGAANAALDSFAEQLDDARVVSIRWGPWSKGGMAAGSAAMANKFERMGLQPLTPSQALEAMFDIPRGESVVTICDFKPTDSPLEDKGNGTHSDGPRDAVELTSLVLDVAREVNPVSSSTEWNRDESLETPWRDAGLDSLSMVEFRNILESRLHGSGQVDLDDTVLFDYPTPKELISWLKDTLKLPEHATPQPKPQVMLPTVAKLQDPPHTAQGELAVVGAACRLPGNVDSLESFWEVLCSGSQTLGAIPETRFDYADVFDPTVGEPGKIYTNQGAFLSEAELFPKTLFGISERELAQVDPQQRLALIVAQEALASAEMLPKTAQGSFNKRIGVYVGVMTNDWAKMCPGHPTPFTAAGWSHAVLANRISFLLGLEGPSMSIDTACSSSLVALDTAAAALRRGDCDAAVVIGVNMILSVDLFVEECAARMLSPRGRCSTFSKEADGYARGEGCVGLVLCRQNWARERSMPALGVVRATAINQDGKSANLTSPNGRAQQEVVRQALGRANVSPHQVSYVETHGTGTALGDPLEVGALAKVFAGRQHPLVLGAVKSVMGHGEGAAGLTGLLKALLCLHFEKVPGNFSLQSRADLNPKVEKVALEAMVFPTRKTLTPLPADCVAGVSSFGFGGTNAHVLVSRSSGGGASFSLAHQRRLVEAQRVHLEPVPWKPVKVLPHFASSLATFREVYQVEAFGWDHFVPGHVLVDMLLHHAVAEAKGQPRVELSEVEPRDILLRKGTSAFQVDLEEGTLVAPSDENAMATFSMASTSETPSCDLTSAAEDSAWPQTRLDPQIRAALARAGWRQGVWRSSSVTQIGPETCRLDFSTAEINVPSHSTRFLLDPYVVGEALHTCAFLSIPGLRRSAAASLPSLAKVASINVLAQIPLPQITSAVVTPDRVVLFHKEMCVATFEGVQHAEKNHLFGETPLLRTTYVPRAISDDSSRVLPPSPSVPTANALPPAVIPETSLDDLGDSALQRLCRAAIQSAVKCLGGKSFSPQAPELRLAYARWLSAHVGPECASSDEPLLDTVEAAFMANVRGSLESIMRGEVGALDVLFADPALTTRLYSESTPSLACNTAIAQAVKEVMRVKPPGAVIRILELGAGTGGTTMHILEHLDRANTEYFFTDISEYFLRAAATEKFPEWDDVLRYRMVDIERSLKSQDLAEEQFDIMIASNIIHATKDLTTTLTNVCKLLRPGGLFLLNEATVSTAFLDATFAMTSGWWRFHGTDASRMQDSGPLLDPAAWSNLLHSLGFADTSVLHRAAQGQVVFASTRSKGSDLADLEGAASSRKAQKVSLRADDLEPLGKALRHVFEISETASCEIFVCSRTPAGGAQPMFEVLQAFAKSSSVETLVVVTQRDLFPMHGAVVGAGRSLIKELGSSAAKSLLFFDLAAGQSESQAVALLEQELRATSRRRQVVSQVRIRDGERFEAEARPVAVPLQRAGALRGTYIIFGGLGGLGLVTGKWLLQRGLKHLVLVSRSGKLRGDLASSTRERELLDEILAWPQAVVRTYACDVTKTQEIERVLDLVACDVILEPVHGLVQSAGVLRNAILNEMTWTDHVEPVLTTKVNGAMAMHEISQRRGLELDHFVMYSSAASLFGSEGQANHAAANTVLDDLVRLRARQGLASSSVQWGGWLDIGAAADSDVARSSITERGMGLITLEQGLAGVELAFSAHMNGQVFGLTPVCWSRFALQETDTKFLRHFASPSATTLPAESAVAQPVTKASDVQQQDTAQVLSSLLAECGISSMEESFEDQGLDSLTSIELIGLVRSSFGIKLTPTFYLDIPNGEALLRQVESHLGVPAAQELALEEVVDTSATSWIEPLFPPSMRLFCFAYAGGHPNVFAPWMNLLPASVQLCPVSMPGYGKQTAKAFWSSVPELAAHVHRGLPLDRPYALLGSCLGAIVSFEVARAIQADAAAGVQQPQHLFAVACSAPHEYSQALRLLYSNRLRQNKFFVPSDEQQAVSRFSDLSKEDREFTVNDLHSLGFFKDDETLANLIENEDYFEHVMG</sequence>
<dbReference type="InterPro" id="IPR013968">
    <property type="entry name" value="PKS_KR"/>
</dbReference>
<dbReference type="CDD" id="cd05274">
    <property type="entry name" value="KR_FAS_SDR_x"/>
    <property type="match status" value="2"/>
</dbReference>
<feature type="active site" description="Proton donor; for dehydratase activity" evidence="5">
    <location>
        <position position="1090"/>
    </location>
</feature>
<evidence type="ECO:0000256" key="5">
    <source>
        <dbReference type="PROSITE-ProRule" id="PRU01363"/>
    </source>
</evidence>
<dbReference type="Proteomes" id="UP001642464">
    <property type="component" value="Unassembled WGS sequence"/>
</dbReference>
<evidence type="ECO:0000256" key="2">
    <source>
        <dbReference type="ARBA" id="ARBA00022553"/>
    </source>
</evidence>
<dbReference type="InterPro" id="IPR049551">
    <property type="entry name" value="PKS_DH_C"/>
</dbReference>
<dbReference type="Pfam" id="PF02801">
    <property type="entry name" value="Ketoacyl-synt_C"/>
    <property type="match status" value="2"/>
</dbReference>
<comment type="caution">
    <text evidence="10">The sequence shown here is derived from an EMBL/GenBank/DDBJ whole genome shotgun (WGS) entry which is preliminary data.</text>
</comment>
<dbReference type="InterPro" id="IPR032821">
    <property type="entry name" value="PKS_assoc"/>
</dbReference>
<dbReference type="Gene3D" id="1.10.1200.10">
    <property type="entry name" value="ACP-like"/>
    <property type="match status" value="5"/>
</dbReference>
<feature type="active site" description="Proton acceptor; for dehydratase activity" evidence="5">
    <location>
        <position position="938"/>
    </location>
</feature>
<feature type="domain" description="Ketosynthase family 3 (KS3)" evidence="8">
    <location>
        <begin position="3218"/>
        <end position="3643"/>
    </location>
</feature>
<dbReference type="SUPFAM" id="SSF53474">
    <property type="entry name" value="alpha/beta-Hydrolases"/>
    <property type="match status" value="1"/>
</dbReference>
<dbReference type="InterPro" id="IPR036291">
    <property type="entry name" value="NAD(P)-bd_dom_sf"/>
</dbReference>
<feature type="region of interest" description="Disordered" evidence="6">
    <location>
        <begin position="1"/>
        <end position="33"/>
    </location>
</feature>
<keyword evidence="1" id="KW-0596">Phosphopantetheine</keyword>
<evidence type="ECO:0000256" key="3">
    <source>
        <dbReference type="ARBA" id="ARBA00022679"/>
    </source>
</evidence>
<feature type="region of interest" description="C-terminal hotdog fold" evidence="5">
    <location>
        <begin position="1032"/>
        <end position="1170"/>
    </location>
</feature>
<feature type="domain" description="PKS/mFAS DH" evidence="9">
    <location>
        <begin position="2461"/>
        <end position="2737"/>
    </location>
</feature>
<dbReference type="PROSITE" id="PS52019">
    <property type="entry name" value="PKS_MFAS_DH"/>
    <property type="match status" value="2"/>
</dbReference>
<dbReference type="InterPro" id="IPR057326">
    <property type="entry name" value="KR_dom"/>
</dbReference>
<feature type="active site" description="Proton donor; for dehydratase activity" evidence="5">
    <location>
        <position position="2652"/>
    </location>
</feature>
<feature type="domain" description="Carrier" evidence="7">
    <location>
        <begin position="4731"/>
        <end position="4808"/>
    </location>
</feature>
<protein>
    <submittedName>
        <fullName evidence="10">Modules 1 and 2 (DEBS 1) (6-deoxyerythronolide B synthase I) (Erythronolide synthase) (ORF C)</fullName>
    </submittedName>
</protein>
<dbReference type="SMART" id="SM00825">
    <property type="entry name" value="PKS_KS"/>
    <property type="match status" value="2"/>
</dbReference>
<dbReference type="Pfam" id="PF08659">
    <property type="entry name" value="KR"/>
    <property type="match status" value="4"/>
</dbReference>
<name>A0ABP0P9W4_9DINO</name>
<organism evidence="10 11">
    <name type="scientific">Durusdinium trenchii</name>
    <dbReference type="NCBI Taxonomy" id="1381693"/>
    <lineage>
        <taxon>Eukaryota</taxon>
        <taxon>Sar</taxon>
        <taxon>Alveolata</taxon>
        <taxon>Dinophyceae</taxon>
        <taxon>Suessiales</taxon>
        <taxon>Symbiodiniaceae</taxon>
        <taxon>Durusdinium</taxon>
    </lineage>
</organism>
<dbReference type="PANTHER" id="PTHR43775:SF37">
    <property type="entry name" value="SI:DKEY-61P9.11"/>
    <property type="match status" value="1"/>
</dbReference>
<dbReference type="InterPro" id="IPR036736">
    <property type="entry name" value="ACP-like_sf"/>
</dbReference>
<keyword evidence="4" id="KW-0511">Multifunctional enzyme</keyword>
<dbReference type="Pfam" id="PF14765">
    <property type="entry name" value="PS-DH"/>
    <property type="match status" value="1"/>
</dbReference>
<dbReference type="Pfam" id="PF08242">
    <property type="entry name" value="Methyltransf_12"/>
    <property type="match status" value="1"/>
</dbReference>
<dbReference type="InterPro" id="IPR009081">
    <property type="entry name" value="PP-bd_ACP"/>
</dbReference>
<evidence type="ECO:0000256" key="6">
    <source>
        <dbReference type="SAM" id="MobiDB-lite"/>
    </source>
</evidence>
<dbReference type="PROSITE" id="PS52004">
    <property type="entry name" value="KS3_2"/>
    <property type="match status" value="2"/>
</dbReference>
<feature type="domain" description="Carrier" evidence="7">
    <location>
        <begin position="2170"/>
        <end position="2249"/>
    </location>
</feature>
<accession>A0ABP0P9W4</accession>
<feature type="region of interest" description="Disordered" evidence="6">
    <location>
        <begin position="430"/>
        <end position="457"/>
    </location>
</feature>
<gene>
    <name evidence="10" type="ORF">SCF082_LOCUS35669</name>
</gene>